<gene>
    <name evidence="2" type="ORF">SAMN04488095_2239</name>
</gene>
<reference evidence="2 3" key="1">
    <citation type="submission" date="2016-10" db="EMBL/GenBank/DDBJ databases">
        <authorList>
            <person name="de Groot N.N."/>
        </authorList>
    </citation>
    <scope>NUCLEOTIDE SEQUENCE [LARGE SCALE GENOMIC DNA]</scope>
    <source>
        <strain evidence="2 3">DSM 19073</strain>
    </source>
</reference>
<dbReference type="PANTHER" id="PTHR42850:SF4">
    <property type="entry name" value="ZINC-DEPENDENT ENDOPOLYPHOSPHATASE"/>
    <property type="match status" value="1"/>
</dbReference>
<dbReference type="GO" id="GO:0016791">
    <property type="term" value="F:phosphatase activity"/>
    <property type="evidence" value="ECO:0007669"/>
    <property type="project" value="TreeGrafter"/>
</dbReference>
<keyword evidence="3" id="KW-1185">Reference proteome</keyword>
<dbReference type="Gene3D" id="3.60.21.10">
    <property type="match status" value="1"/>
</dbReference>
<dbReference type="InterPro" id="IPR050126">
    <property type="entry name" value="Ap4A_hydrolase"/>
</dbReference>
<dbReference type="STRING" id="390807.SAMN04488095_2239"/>
<sequence>MPYAIGDLHGYADQFDRTLALVEADGGADAPIVFLGDYVDRGPDARGVLDRLIAGVDQGRNWTVLLGNHDRMFLRFLRSGDIHDPAIKSGKSWLHPALGGPTTLASYGVSTPHTADMANERGDAARKELRAAALEAVPETHLSFLENLPRIHITDAQVFVHAGIRPGLPLGMQVEDDLIWIREPFLTDRRDHLRLVVHGHTPVDTPTHYGNRLNLDTGAGYGHPATAALVDGTRAWAVTGAGRVPISS</sequence>
<dbReference type="SUPFAM" id="SSF56300">
    <property type="entry name" value="Metallo-dependent phosphatases"/>
    <property type="match status" value="1"/>
</dbReference>
<organism evidence="2 3">
    <name type="scientific">Jannaschia pohangensis</name>
    <dbReference type="NCBI Taxonomy" id="390807"/>
    <lineage>
        <taxon>Bacteria</taxon>
        <taxon>Pseudomonadati</taxon>
        <taxon>Pseudomonadota</taxon>
        <taxon>Alphaproteobacteria</taxon>
        <taxon>Rhodobacterales</taxon>
        <taxon>Roseobacteraceae</taxon>
        <taxon>Jannaschia</taxon>
    </lineage>
</organism>
<feature type="domain" description="Calcineurin-like phosphoesterase" evidence="1">
    <location>
        <begin position="4"/>
        <end position="204"/>
    </location>
</feature>
<dbReference type="InterPro" id="IPR029052">
    <property type="entry name" value="Metallo-depent_PP-like"/>
</dbReference>
<dbReference type="InterPro" id="IPR004843">
    <property type="entry name" value="Calcineurin-like_PHP"/>
</dbReference>
<dbReference type="GO" id="GO:0110154">
    <property type="term" value="P:RNA decapping"/>
    <property type="evidence" value="ECO:0007669"/>
    <property type="project" value="TreeGrafter"/>
</dbReference>
<accession>A0A1I3NS59</accession>
<protein>
    <submittedName>
        <fullName evidence="2">Serine/threonine protein phosphatase 1</fullName>
    </submittedName>
</protein>
<evidence type="ECO:0000259" key="1">
    <source>
        <dbReference type="Pfam" id="PF00149"/>
    </source>
</evidence>
<dbReference type="PANTHER" id="PTHR42850">
    <property type="entry name" value="METALLOPHOSPHOESTERASE"/>
    <property type="match status" value="1"/>
</dbReference>
<proteinExistence type="predicted"/>
<dbReference type="RefSeq" id="WP_092780196.1">
    <property type="nucleotide sequence ID" value="NZ_FORA01000002.1"/>
</dbReference>
<dbReference type="CDD" id="cd00144">
    <property type="entry name" value="MPP_PPP_family"/>
    <property type="match status" value="1"/>
</dbReference>
<dbReference type="Pfam" id="PF00149">
    <property type="entry name" value="Metallophos"/>
    <property type="match status" value="1"/>
</dbReference>
<dbReference type="EMBL" id="FORA01000002">
    <property type="protein sequence ID" value="SFJ12104.1"/>
    <property type="molecule type" value="Genomic_DNA"/>
</dbReference>
<evidence type="ECO:0000313" key="3">
    <source>
        <dbReference type="Proteomes" id="UP000199110"/>
    </source>
</evidence>
<dbReference type="OrthoDB" id="9807890at2"/>
<evidence type="ECO:0000313" key="2">
    <source>
        <dbReference type="EMBL" id="SFJ12104.1"/>
    </source>
</evidence>
<dbReference type="GO" id="GO:0005737">
    <property type="term" value="C:cytoplasm"/>
    <property type="evidence" value="ECO:0007669"/>
    <property type="project" value="TreeGrafter"/>
</dbReference>
<name>A0A1I3NS59_9RHOB</name>
<dbReference type="Proteomes" id="UP000199110">
    <property type="component" value="Unassembled WGS sequence"/>
</dbReference>
<dbReference type="AlphaFoldDB" id="A0A1I3NS59"/>
<dbReference type="GO" id="GO:0008803">
    <property type="term" value="F:bis(5'-nucleosyl)-tetraphosphatase (symmetrical) activity"/>
    <property type="evidence" value="ECO:0007669"/>
    <property type="project" value="TreeGrafter"/>
</dbReference>